<feature type="region of interest" description="Disordered" evidence="1">
    <location>
        <begin position="1"/>
        <end position="34"/>
    </location>
</feature>
<proteinExistence type="predicted"/>
<name>A0A6A5HRE3_CAERE</name>
<dbReference type="CTD" id="78773294"/>
<dbReference type="EMBL" id="WUAV01000001">
    <property type="protein sequence ID" value="KAF1769831.1"/>
    <property type="molecule type" value="Genomic_DNA"/>
</dbReference>
<dbReference type="RefSeq" id="XP_053591709.1">
    <property type="nucleotide sequence ID" value="XM_053723064.1"/>
</dbReference>
<evidence type="ECO:0000256" key="1">
    <source>
        <dbReference type="SAM" id="MobiDB-lite"/>
    </source>
</evidence>
<organism evidence="2 3">
    <name type="scientific">Caenorhabditis remanei</name>
    <name type="common">Caenorhabditis vulgaris</name>
    <dbReference type="NCBI Taxonomy" id="31234"/>
    <lineage>
        <taxon>Eukaryota</taxon>
        <taxon>Metazoa</taxon>
        <taxon>Ecdysozoa</taxon>
        <taxon>Nematoda</taxon>
        <taxon>Chromadorea</taxon>
        <taxon>Rhabditida</taxon>
        <taxon>Rhabditina</taxon>
        <taxon>Rhabditomorpha</taxon>
        <taxon>Rhabditoidea</taxon>
        <taxon>Rhabditidae</taxon>
        <taxon>Peloderinae</taxon>
        <taxon>Caenorhabditis</taxon>
    </lineage>
</organism>
<gene>
    <name evidence="2" type="ORF">GCK72_001648</name>
</gene>
<accession>A0A6A5HRE3</accession>
<feature type="compositionally biased region" description="Basic and acidic residues" evidence="1">
    <location>
        <begin position="1"/>
        <end position="10"/>
    </location>
</feature>
<sequence length="69" mass="8035">MKPPDKEIKTAKRKTIHPSDQKNMLQEIDTNQRKRSINKWRLSLQKNAGNSEFRNTLDLRIGKSVSSNN</sequence>
<dbReference type="AlphaFoldDB" id="A0A6A5HRE3"/>
<dbReference type="Proteomes" id="UP000483820">
    <property type="component" value="Chromosome I"/>
</dbReference>
<evidence type="ECO:0000313" key="2">
    <source>
        <dbReference type="EMBL" id="KAF1769831.1"/>
    </source>
</evidence>
<evidence type="ECO:0000313" key="3">
    <source>
        <dbReference type="Proteomes" id="UP000483820"/>
    </source>
</evidence>
<protein>
    <submittedName>
        <fullName evidence="2">Uncharacterized protein</fullName>
    </submittedName>
</protein>
<dbReference type="GeneID" id="78773294"/>
<dbReference type="KEGG" id="crq:GCK72_001648"/>
<comment type="caution">
    <text evidence="2">The sequence shown here is derived from an EMBL/GenBank/DDBJ whole genome shotgun (WGS) entry which is preliminary data.</text>
</comment>
<reference evidence="2 3" key="1">
    <citation type="submission" date="2019-12" db="EMBL/GenBank/DDBJ databases">
        <title>Chromosome-level assembly of the Caenorhabditis remanei genome.</title>
        <authorList>
            <person name="Teterina A.A."/>
            <person name="Willis J.H."/>
            <person name="Phillips P.C."/>
        </authorList>
    </citation>
    <scope>NUCLEOTIDE SEQUENCE [LARGE SCALE GENOMIC DNA]</scope>
    <source>
        <strain evidence="2 3">PX506</strain>
        <tissue evidence="2">Whole organism</tissue>
    </source>
</reference>